<dbReference type="GO" id="GO:0005886">
    <property type="term" value="C:plasma membrane"/>
    <property type="evidence" value="ECO:0007669"/>
    <property type="project" value="UniProtKB-SubCell"/>
</dbReference>
<proteinExistence type="inferred from homology"/>
<evidence type="ECO:0000256" key="2">
    <source>
        <dbReference type="ARBA" id="ARBA00016337"/>
    </source>
</evidence>
<keyword evidence="12" id="KW-0472">Membrane</keyword>
<sequence length="337" mass="36847">MSRLRLFTQILLAIACVAGMAGCTPKNEYRVLNGALHTPYAIKYDATESYDDEIRALLQAYYHSINPFDSTSIISRVNRNEAVVTDTIFQSVFATAIQVAQDTEGALDVTCSPLINLWGFGFANDSSAVTQARIDSILAFVGYEKVRIDSAGYLHKDDPRIQLNFSALGDGCSCDLIGRLLERHGVKNYLVEVGGEVRSSGVNAQGKGWRIGIVTPEEDPEGINNDLQAIVSLQGTYGLATSGNYRNFHEKDGHKYGHTINPRTGYPAEQDVLSATVIAPSSMVADAYATAIMVKGRKYAAELAHRHPEIAYYLIYSLPDGTITTEYSASFEPFLLP</sequence>
<keyword evidence="12" id="KW-1003">Cell membrane</keyword>
<dbReference type="InterPro" id="IPR003374">
    <property type="entry name" value="ApbE-like_sf"/>
</dbReference>
<dbReference type="InterPro" id="IPR024932">
    <property type="entry name" value="ApbE"/>
</dbReference>
<evidence type="ECO:0000256" key="12">
    <source>
        <dbReference type="RuleBase" id="RU363002"/>
    </source>
</evidence>
<evidence type="ECO:0000313" key="13">
    <source>
        <dbReference type="EMBL" id="HIX45088.1"/>
    </source>
</evidence>
<evidence type="ECO:0000256" key="5">
    <source>
        <dbReference type="ARBA" id="ARBA00022723"/>
    </source>
</evidence>
<organism evidence="13 14">
    <name type="scientific">Candidatus Barnesiella excrementipullorum</name>
    <dbReference type="NCBI Taxonomy" id="2838479"/>
    <lineage>
        <taxon>Bacteria</taxon>
        <taxon>Pseudomonadati</taxon>
        <taxon>Bacteroidota</taxon>
        <taxon>Bacteroidia</taxon>
        <taxon>Bacteroidales</taxon>
        <taxon>Barnesiellaceae</taxon>
        <taxon>Barnesiella</taxon>
    </lineage>
</organism>
<keyword evidence="7 10" id="KW-0460">Magnesium</keyword>
<evidence type="ECO:0000256" key="4">
    <source>
        <dbReference type="ARBA" id="ARBA00022679"/>
    </source>
</evidence>
<dbReference type="PANTHER" id="PTHR30040">
    <property type="entry name" value="THIAMINE BIOSYNTHESIS LIPOPROTEIN APBE"/>
    <property type="match status" value="1"/>
</dbReference>
<dbReference type="PANTHER" id="PTHR30040:SF2">
    <property type="entry name" value="FAD:PROTEIN FMN TRANSFERASE"/>
    <property type="match status" value="1"/>
</dbReference>
<keyword evidence="12" id="KW-0449">Lipoprotein</keyword>
<dbReference type="GO" id="GO:0046872">
    <property type="term" value="F:metal ion binding"/>
    <property type="evidence" value="ECO:0007669"/>
    <property type="project" value="UniProtKB-UniRule"/>
</dbReference>
<evidence type="ECO:0000256" key="7">
    <source>
        <dbReference type="ARBA" id="ARBA00022842"/>
    </source>
</evidence>
<feature type="chain" id="PRO_5039750644" description="FAD:protein FMN transferase" evidence="12">
    <location>
        <begin position="22"/>
        <end position="337"/>
    </location>
</feature>
<dbReference type="PIRSF" id="PIRSF006268">
    <property type="entry name" value="ApbE"/>
    <property type="match status" value="1"/>
</dbReference>
<dbReference type="SUPFAM" id="SSF143631">
    <property type="entry name" value="ApbE-like"/>
    <property type="match status" value="1"/>
</dbReference>
<dbReference type="PROSITE" id="PS51257">
    <property type="entry name" value="PROKAR_LIPOPROTEIN"/>
    <property type="match status" value="1"/>
</dbReference>
<evidence type="ECO:0000256" key="9">
    <source>
        <dbReference type="ARBA" id="ARBA00048540"/>
    </source>
</evidence>
<comment type="subcellular location">
    <subcellularLocation>
        <location evidence="12">Cell inner membrane</location>
        <topology evidence="12">Lipid-anchor</topology>
        <orientation evidence="12">Periplasmic side</orientation>
    </subcellularLocation>
</comment>
<keyword evidence="12" id="KW-0732">Signal</keyword>
<feature type="binding site" evidence="11">
    <location>
        <position position="290"/>
    </location>
    <ligand>
        <name>Mg(2+)</name>
        <dbReference type="ChEBI" id="CHEBI:18420"/>
    </ligand>
</feature>
<reference evidence="13" key="2">
    <citation type="submission" date="2021-04" db="EMBL/GenBank/DDBJ databases">
        <authorList>
            <person name="Gilroy R."/>
        </authorList>
    </citation>
    <scope>NUCLEOTIDE SEQUENCE</scope>
    <source>
        <strain evidence="13">ChiHjej12B11-16260</strain>
    </source>
</reference>
<dbReference type="EC" id="2.7.1.180" evidence="1 10"/>
<evidence type="ECO:0000256" key="10">
    <source>
        <dbReference type="PIRNR" id="PIRNR006268"/>
    </source>
</evidence>
<accession>A0A9D1VR64</accession>
<comment type="caution">
    <text evidence="13">The sequence shown here is derived from an EMBL/GenBank/DDBJ whole genome shotgun (WGS) entry which is preliminary data.</text>
</comment>
<evidence type="ECO:0000256" key="8">
    <source>
        <dbReference type="ARBA" id="ARBA00031306"/>
    </source>
</evidence>
<comment type="function">
    <text evidence="12">Flavin transferase that catalyzes the transfer of the FMN moiety of FAD and its covalent binding to the hydroxyl group of a threonine residue in a target flavoprotein.</text>
</comment>
<feature type="binding site" evidence="11">
    <location>
        <position position="167"/>
    </location>
    <ligand>
        <name>Mg(2+)</name>
        <dbReference type="ChEBI" id="CHEBI:18420"/>
    </ligand>
</feature>
<keyword evidence="3 10" id="KW-0285">Flavoprotein</keyword>
<dbReference type="Gene3D" id="3.10.520.10">
    <property type="entry name" value="ApbE-like domains"/>
    <property type="match status" value="1"/>
</dbReference>
<feature type="binding site" evidence="11">
    <location>
        <position position="286"/>
    </location>
    <ligand>
        <name>Mg(2+)</name>
        <dbReference type="ChEBI" id="CHEBI:18420"/>
    </ligand>
</feature>
<protein>
    <recommendedName>
        <fullName evidence="2 10">FAD:protein FMN transferase</fullName>
        <ecNumber evidence="1 10">2.7.1.180</ecNumber>
    </recommendedName>
    <alternativeName>
        <fullName evidence="8 10">Flavin transferase</fullName>
    </alternativeName>
</protein>
<evidence type="ECO:0000256" key="11">
    <source>
        <dbReference type="PIRSR" id="PIRSR006268-2"/>
    </source>
</evidence>
<keyword evidence="12" id="KW-0997">Cell inner membrane</keyword>
<name>A0A9D1VR64_9BACT</name>
<dbReference type="EMBL" id="DXFB01000069">
    <property type="protein sequence ID" value="HIX45088.1"/>
    <property type="molecule type" value="Genomic_DNA"/>
</dbReference>
<evidence type="ECO:0000256" key="6">
    <source>
        <dbReference type="ARBA" id="ARBA00022827"/>
    </source>
</evidence>
<dbReference type="Pfam" id="PF02424">
    <property type="entry name" value="ApbE"/>
    <property type="match status" value="1"/>
</dbReference>
<keyword evidence="4 10" id="KW-0808">Transferase</keyword>
<keyword evidence="6 10" id="KW-0274">FAD</keyword>
<dbReference type="GO" id="GO:0016740">
    <property type="term" value="F:transferase activity"/>
    <property type="evidence" value="ECO:0007669"/>
    <property type="project" value="UniProtKB-UniRule"/>
</dbReference>
<comment type="similarity">
    <text evidence="10 12">Belongs to the ApbE family.</text>
</comment>
<gene>
    <name evidence="13" type="ORF">H9982_02590</name>
</gene>
<dbReference type="AlphaFoldDB" id="A0A9D1VR64"/>
<reference evidence="13" key="1">
    <citation type="journal article" date="2021" name="PeerJ">
        <title>Extensive microbial diversity within the chicken gut microbiome revealed by metagenomics and culture.</title>
        <authorList>
            <person name="Gilroy R."/>
            <person name="Ravi A."/>
            <person name="Getino M."/>
            <person name="Pursley I."/>
            <person name="Horton D.L."/>
            <person name="Alikhan N.F."/>
            <person name="Baker D."/>
            <person name="Gharbi K."/>
            <person name="Hall N."/>
            <person name="Watson M."/>
            <person name="Adriaenssens E.M."/>
            <person name="Foster-Nyarko E."/>
            <person name="Jarju S."/>
            <person name="Secka A."/>
            <person name="Antonio M."/>
            <person name="Oren A."/>
            <person name="Chaudhuri R.R."/>
            <person name="La Ragione R."/>
            <person name="Hildebrand F."/>
            <person name="Pallen M.J."/>
        </authorList>
    </citation>
    <scope>NUCLEOTIDE SEQUENCE</scope>
    <source>
        <strain evidence="13">ChiHjej12B11-16260</strain>
    </source>
</reference>
<evidence type="ECO:0000256" key="1">
    <source>
        <dbReference type="ARBA" id="ARBA00011955"/>
    </source>
</evidence>
<feature type="signal peptide" evidence="12">
    <location>
        <begin position="1"/>
        <end position="21"/>
    </location>
</feature>
<evidence type="ECO:0000256" key="3">
    <source>
        <dbReference type="ARBA" id="ARBA00022630"/>
    </source>
</evidence>
<comment type="cofactor">
    <cofactor evidence="11">
        <name>Mg(2+)</name>
        <dbReference type="ChEBI" id="CHEBI:18420"/>
    </cofactor>
    <cofactor evidence="11">
        <name>Mn(2+)</name>
        <dbReference type="ChEBI" id="CHEBI:29035"/>
    </cofactor>
    <text evidence="11">Magnesium. Can also use manganese.</text>
</comment>
<keyword evidence="5 10" id="KW-0479">Metal-binding</keyword>
<comment type="catalytic activity">
    <reaction evidence="9 10 12">
        <text>L-threonyl-[protein] + FAD = FMN-L-threonyl-[protein] + AMP + H(+)</text>
        <dbReference type="Rhea" id="RHEA:36847"/>
        <dbReference type="Rhea" id="RHEA-COMP:11060"/>
        <dbReference type="Rhea" id="RHEA-COMP:11061"/>
        <dbReference type="ChEBI" id="CHEBI:15378"/>
        <dbReference type="ChEBI" id="CHEBI:30013"/>
        <dbReference type="ChEBI" id="CHEBI:57692"/>
        <dbReference type="ChEBI" id="CHEBI:74257"/>
        <dbReference type="ChEBI" id="CHEBI:456215"/>
        <dbReference type="EC" id="2.7.1.180"/>
    </reaction>
</comment>
<dbReference type="Proteomes" id="UP000824246">
    <property type="component" value="Unassembled WGS sequence"/>
</dbReference>
<evidence type="ECO:0000313" key="14">
    <source>
        <dbReference type="Proteomes" id="UP000824246"/>
    </source>
</evidence>